<dbReference type="Pfam" id="PF11164">
    <property type="entry name" value="DUF2948"/>
    <property type="match status" value="1"/>
</dbReference>
<dbReference type="EMBL" id="PVZS01000002">
    <property type="protein sequence ID" value="PSC06757.1"/>
    <property type="molecule type" value="Genomic_DNA"/>
</dbReference>
<name>A0A2T1HYI6_9HYPH</name>
<gene>
    <name evidence="1" type="ORF">SLNSH_02880</name>
</gene>
<dbReference type="OrthoDB" id="9806367at2"/>
<protein>
    <submittedName>
        <fullName evidence="1">DUF2948 domain-containing protein</fullName>
    </submittedName>
</protein>
<evidence type="ECO:0000313" key="1">
    <source>
        <dbReference type="EMBL" id="PSC06757.1"/>
    </source>
</evidence>
<organism evidence="1 2">
    <name type="scientific">Alsobacter soli</name>
    <dbReference type="NCBI Taxonomy" id="2109933"/>
    <lineage>
        <taxon>Bacteria</taxon>
        <taxon>Pseudomonadati</taxon>
        <taxon>Pseudomonadota</taxon>
        <taxon>Alphaproteobacteria</taxon>
        <taxon>Hyphomicrobiales</taxon>
        <taxon>Alsobacteraceae</taxon>
        <taxon>Alsobacter</taxon>
    </lineage>
</organism>
<dbReference type="RefSeq" id="WP_106335135.1">
    <property type="nucleotide sequence ID" value="NZ_PVZS01000002.1"/>
</dbReference>
<sequence length="146" mass="16169">MTGVNALKLVALDDEDLAVVSAHLQDAVLKVADITWLPREKRFAFVANRFAWEAQRTDSGERRRTGVCFTRVLKVQHSRIRCDEPEAVLNLLAVTFTAGESPSGVVTLVFSGGGAIRLEVECLEAEMRDLGPAWETPNRPVHQLQD</sequence>
<dbReference type="InterPro" id="IPR021335">
    <property type="entry name" value="DUF2948"/>
</dbReference>
<comment type="caution">
    <text evidence="1">The sequence shown here is derived from an EMBL/GenBank/DDBJ whole genome shotgun (WGS) entry which is preliminary data.</text>
</comment>
<accession>A0A2T1HYI6</accession>
<evidence type="ECO:0000313" key="2">
    <source>
        <dbReference type="Proteomes" id="UP000239772"/>
    </source>
</evidence>
<dbReference type="AlphaFoldDB" id="A0A2T1HYI6"/>
<dbReference type="Proteomes" id="UP000239772">
    <property type="component" value="Unassembled WGS sequence"/>
</dbReference>
<proteinExistence type="predicted"/>
<reference evidence="2" key="1">
    <citation type="submission" date="2018-03" db="EMBL/GenBank/DDBJ databases">
        <authorList>
            <person name="Sun L."/>
            <person name="Liu H."/>
            <person name="Chen W."/>
            <person name="Huang K."/>
            <person name="Liu W."/>
            <person name="Gao X."/>
        </authorList>
    </citation>
    <scope>NUCLEOTIDE SEQUENCE [LARGE SCALE GENOMIC DNA]</scope>
    <source>
        <strain evidence="2">SH9</strain>
    </source>
</reference>
<keyword evidence="2" id="KW-1185">Reference proteome</keyword>